<dbReference type="OrthoDB" id="191139at2759"/>
<dbReference type="PRINTS" id="PR00081">
    <property type="entry name" value="GDHRDH"/>
</dbReference>
<name>A0A8H7WG35_9HELO</name>
<keyword evidence="4" id="KW-1185">Reference proteome</keyword>
<evidence type="ECO:0008006" key="5">
    <source>
        <dbReference type="Google" id="ProtNLM"/>
    </source>
</evidence>
<accession>A0A8H7WG35</accession>
<comment type="similarity">
    <text evidence="1">Belongs to the short-chain dehydrogenases/reductases (SDR) family.</text>
</comment>
<dbReference type="SUPFAM" id="SSF51735">
    <property type="entry name" value="NAD(P)-binding Rossmann-fold domains"/>
    <property type="match status" value="1"/>
</dbReference>
<evidence type="ECO:0000313" key="4">
    <source>
        <dbReference type="Proteomes" id="UP000664132"/>
    </source>
</evidence>
<dbReference type="AlphaFoldDB" id="A0A8H7WG35"/>
<dbReference type="InterPro" id="IPR002347">
    <property type="entry name" value="SDR_fam"/>
</dbReference>
<evidence type="ECO:0000313" key="3">
    <source>
        <dbReference type="EMBL" id="KAG4424083.1"/>
    </source>
</evidence>
<dbReference type="Gene3D" id="3.40.50.720">
    <property type="entry name" value="NAD(P)-binding Rossmann-like Domain"/>
    <property type="match status" value="1"/>
</dbReference>
<dbReference type="Proteomes" id="UP000664132">
    <property type="component" value="Unassembled WGS sequence"/>
</dbReference>
<dbReference type="GO" id="GO:0016491">
    <property type="term" value="F:oxidoreductase activity"/>
    <property type="evidence" value="ECO:0007669"/>
    <property type="project" value="UniProtKB-KW"/>
</dbReference>
<dbReference type="PANTHER" id="PTHR24320">
    <property type="entry name" value="RETINOL DEHYDROGENASE"/>
    <property type="match status" value="1"/>
</dbReference>
<dbReference type="EMBL" id="JAFJYH010000025">
    <property type="protein sequence ID" value="KAG4424083.1"/>
    <property type="molecule type" value="Genomic_DNA"/>
</dbReference>
<proteinExistence type="inferred from homology"/>
<gene>
    <name evidence="3" type="ORF">IFR04_002779</name>
</gene>
<comment type="caution">
    <text evidence="3">The sequence shown here is derived from an EMBL/GenBank/DDBJ whole genome shotgun (WGS) entry which is preliminary data.</text>
</comment>
<dbReference type="PANTHER" id="PTHR24320:SF283">
    <property type="entry name" value="RETINOL DEHYDROGENASE 11"/>
    <property type="match status" value="1"/>
</dbReference>
<dbReference type="Pfam" id="PF00106">
    <property type="entry name" value="adh_short"/>
    <property type="match status" value="1"/>
</dbReference>
<evidence type="ECO:0000256" key="2">
    <source>
        <dbReference type="ARBA" id="ARBA00023002"/>
    </source>
</evidence>
<protein>
    <recommendedName>
        <fullName evidence="5">Short-chain dehydrogenase</fullName>
    </recommendedName>
</protein>
<sequence>MPSFDRNTTGKEVVETFAATLEGKTVIITGPSEKSIGAEIAISLAYASPSSIILLGRTESKIAPVIEQINAINSSITVSFVHVDLADQASIRKTADVVSARAKKIHYLINCAGVMAIPTFETTKDSIELQFGSNHIGHFLLTNLLMPQILAAGKGSRIVNVSSNGYELAGVRFDDYNFEEGKAYDPWLAYGQSKTGNVLFSTALAQKLKSHGIQSYALQPGFVLESNLSNHVTPDMFSAALVIMNENSDGKQVEMEAPKTLQQGCSTPLVAALDPSIKGHSGGFLQDCAPKPIEKEHAKGQENIDKLWALSERLVGQKFPL</sequence>
<organism evidence="3 4">
    <name type="scientific">Cadophora malorum</name>
    <dbReference type="NCBI Taxonomy" id="108018"/>
    <lineage>
        <taxon>Eukaryota</taxon>
        <taxon>Fungi</taxon>
        <taxon>Dikarya</taxon>
        <taxon>Ascomycota</taxon>
        <taxon>Pezizomycotina</taxon>
        <taxon>Leotiomycetes</taxon>
        <taxon>Helotiales</taxon>
        <taxon>Ploettnerulaceae</taxon>
        <taxon>Cadophora</taxon>
    </lineage>
</organism>
<keyword evidence="2" id="KW-0560">Oxidoreductase</keyword>
<evidence type="ECO:0000256" key="1">
    <source>
        <dbReference type="ARBA" id="ARBA00006484"/>
    </source>
</evidence>
<dbReference type="InterPro" id="IPR036291">
    <property type="entry name" value="NAD(P)-bd_dom_sf"/>
</dbReference>
<reference evidence="3" key="1">
    <citation type="submission" date="2021-02" db="EMBL/GenBank/DDBJ databases">
        <title>Genome sequence Cadophora malorum strain M34.</title>
        <authorList>
            <person name="Stefanovic E."/>
            <person name="Vu D."/>
            <person name="Scully C."/>
            <person name="Dijksterhuis J."/>
            <person name="Roader J."/>
            <person name="Houbraken J."/>
        </authorList>
    </citation>
    <scope>NUCLEOTIDE SEQUENCE</scope>
    <source>
        <strain evidence="3">M34</strain>
    </source>
</reference>